<evidence type="ECO:0000259" key="3">
    <source>
        <dbReference type="Pfam" id="PF01323"/>
    </source>
</evidence>
<dbReference type="PIRSF" id="PIRSF006386">
    <property type="entry name" value="HCCAis_GSTk"/>
    <property type="match status" value="1"/>
</dbReference>
<dbReference type="InterPro" id="IPR014440">
    <property type="entry name" value="HCCAis_GSTk"/>
</dbReference>
<sequence>MPNKLQFYFDCVSPWSYVAFNVIRRYQQKWNLDIDWCPASLSYVMKFSGNKPPLTVPNKGMQMSKELGLTKSMYGVDLRMPDAFPFDTFSLMGFLRGVKEREPAKLEQLIDAFVTAVWGEGPAFKGQEQDLDKLVEYAFSREARDLLKKEADQLVNNGAFGFPWMVATRASDGKQMNCFGVDKVEFLAAFYGEPNILRT</sequence>
<keyword evidence="1" id="KW-0808">Transferase</keyword>
<dbReference type="Pfam" id="PF01323">
    <property type="entry name" value="DSBA"/>
    <property type="match status" value="1"/>
</dbReference>
<evidence type="ECO:0000313" key="4">
    <source>
        <dbReference type="EMBL" id="PKI84201.1"/>
    </source>
</evidence>
<comment type="similarity">
    <text evidence="1">Belongs to the GST superfamily. Kappa family.</text>
</comment>
<organism evidence="4 5">
    <name type="scientific">Malassezia vespertilionis</name>
    <dbReference type="NCBI Taxonomy" id="2020962"/>
    <lineage>
        <taxon>Eukaryota</taxon>
        <taxon>Fungi</taxon>
        <taxon>Dikarya</taxon>
        <taxon>Basidiomycota</taxon>
        <taxon>Ustilaginomycotina</taxon>
        <taxon>Malasseziomycetes</taxon>
        <taxon>Malasseziales</taxon>
        <taxon>Malasseziaceae</taxon>
        <taxon>Malassezia</taxon>
    </lineage>
</organism>
<evidence type="ECO:0000256" key="1">
    <source>
        <dbReference type="PIRNR" id="PIRNR006386"/>
    </source>
</evidence>
<dbReference type="AlphaFoldDB" id="A0A2N1JCB1"/>
<protein>
    <recommendedName>
        <fullName evidence="1">Glutathione S-transferase kappa</fullName>
        <ecNumber evidence="1">2.5.1.18</ecNumber>
    </recommendedName>
</protein>
<reference evidence="4 5" key="1">
    <citation type="submission" date="2017-10" db="EMBL/GenBank/DDBJ databases">
        <title>A novel species of cold-tolerant Malassezia isolated from bats.</title>
        <authorList>
            <person name="Lorch J.M."/>
            <person name="Palmer J.M."/>
            <person name="Vanderwolf K.J."/>
            <person name="Schmidt K.Z."/>
            <person name="Verant M.L."/>
            <person name="Weller T.J."/>
            <person name="Blehert D.S."/>
        </authorList>
    </citation>
    <scope>NUCLEOTIDE SEQUENCE [LARGE SCALE GENOMIC DNA]</scope>
    <source>
        <strain evidence="4 5">NWHC:44797-103</strain>
    </source>
</reference>
<dbReference type="Gene3D" id="3.40.30.10">
    <property type="entry name" value="Glutaredoxin"/>
    <property type="match status" value="1"/>
</dbReference>
<feature type="domain" description="DSBA-like thioredoxin" evidence="3">
    <location>
        <begin position="5"/>
        <end position="191"/>
    </location>
</feature>
<dbReference type="GO" id="GO:0006749">
    <property type="term" value="P:glutathione metabolic process"/>
    <property type="evidence" value="ECO:0007669"/>
    <property type="project" value="TreeGrafter"/>
</dbReference>
<dbReference type="SUPFAM" id="SSF52833">
    <property type="entry name" value="Thioredoxin-like"/>
    <property type="match status" value="1"/>
</dbReference>
<dbReference type="InterPro" id="IPR001853">
    <property type="entry name" value="DSBA-like_thioredoxin_dom"/>
</dbReference>
<accession>A0A2N1JCB1</accession>
<feature type="active site" description="Nucleophile" evidence="2">
    <location>
        <position position="13"/>
    </location>
</feature>
<dbReference type="Proteomes" id="UP000232875">
    <property type="component" value="Unassembled WGS sequence"/>
</dbReference>
<keyword evidence="5" id="KW-1185">Reference proteome</keyword>
<dbReference type="OrthoDB" id="4664297at2759"/>
<dbReference type="EC" id="2.5.1.18" evidence="1"/>
<dbReference type="PANTHER" id="PTHR42943">
    <property type="entry name" value="GLUTATHIONE S-TRANSFERASE KAPPA"/>
    <property type="match status" value="1"/>
</dbReference>
<dbReference type="EMBL" id="KZ454990">
    <property type="protein sequence ID" value="PKI84201.1"/>
    <property type="molecule type" value="Genomic_DNA"/>
</dbReference>
<comment type="catalytic activity">
    <reaction evidence="1">
        <text>RX + glutathione = an S-substituted glutathione + a halide anion + H(+)</text>
        <dbReference type="Rhea" id="RHEA:16437"/>
        <dbReference type="ChEBI" id="CHEBI:15378"/>
        <dbReference type="ChEBI" id="CHEBI:16042"/>
        <dbReference type="ChEBI" id="CHEBI:17792"/>
        <dbReference type="ChEBI" id="CHEBI:57925"/>
        <dbReference type="ChEBI" id="CHEBI:90779"/>
        <dbReference type="EC" id="2.5.1.18"/>
    </reaction>
</comment>
<dbReference type="GO" id="GO:0004602">
    <property type="term" value="F:glutathione peroxidase activity"/>
    <property type="evidence" value="ECO:0007669"/>
    <property type="project" value="TreeGrafter"/>
</dbReference>
<dbReference type="STRING" id="2020962.A0A2N1JCB1"/>
<dbReference type="InterPro" id="IPR036249">
    <property type="entry name" value="Thioredoxin-like_sf"/>
</dbReference>
<name>A0A2N1JCB1_9BASI</name>
<gene>
    <name evidence="4" type="ORF">MVES_001951</name>
</gene>
<evidence type="ECO:0000256" key="2">
    <source>
        <dbReference type="PIRSR" id="PIRSR006386-1"/>
    </source>
</evidence>
<dbReference type="GO" id="GO:0005739">
    <property type="term" value="C:mitochondrion"/>
    <property type="evidence" value="ECO:0007669"/>
    <property type="project" value="TreeGrafter"/>
</dbReference>
<proteinExistence type="inferred from homology"/>
<dbReference type="InterPro" id="IPR051924">
    <property type="entry name" value="GST_Kappa/NadH"/>
</dbReference>
<dbReference type="GO" id="GO:0004364">
    <property type="term" value="F:glutathione transferase activity"/>
    <property type="evidence" value="ECO:0007669"/>
    <property type="project" value="UniProtKB-UniRule"/>
</dbReference>
<evidence type="ECO:0000313" key="5">
    <source>
        <dbReference type="Proteomes" id="UP000232875"/>
    </source>
</evidence>
<dbReference type="GO" id="GO:0005777">
    <property type="term" value="C:peroxisome"/>
    <property type="evidence" value="ECO:0007669"/>
    <property type="project" value="TreeGrafter"/>
</dbReference>
<dbReference type="PANTHER" id="PTHR42943:SF2">
    <property type="entry name" value="GLUTATHIONE S-TRANSFERASE KAPPA 1"/>
    <property type="match status" value="1"/>
</dbReference>